<accession>A0A3N0E8P6</accession>
<gene>
    <name evidence="2" type="ORF">EFW17_13420</name>
</gene>
<feature type="transmembrane region" description="Helical" evidence="1">
    <location>
        <begin position="66"/>
        <end position="85"/>
    </location>
</feature>
<protein>
    <submittedName>
        <fullName evidence="2">Uncharacterized protein</fullName>
    </submittedName>
</protein>
<proteinExistence type="predicted"/>
<dbReference type="AlphaFoldDB" id="A0A3N0E8P6"/>
<feature type="transmembrane region" description="Helical" evidence="1">
    <location>
        <begin position="106"/>
        <end position="132"/>
    </location>
</feature>
<sequence length="274" mass="28958">MTAYLVATRHGLVELSKNRLAAVILLCLIPVVITLAYVVVTDEALVFRHRTMDVQITAWGNETSTISVAVNLVSQLVGFAMFAAAHRAGEFDRRLVGAGYPRLALIAAKLTTLALTAAVVSGYATVWVGWYWQVQQPPLLWLGLFLSGVVYGSMGLFLALFLPGELEGLFVIILATVIDMVLQNPIINPTADSGTIALLPGYGGTQLGLAAGFTDSMPTSAIAVSALWAAVLSAIAFGAFCLRTRNRLSTARHNRLLATAPGDATVGDRGDSAG</sequence>
<evidence type="ECO:0000313" key="3">
    <source>
        <dbReference type="Proteomes" id="UP000269198"/>
    </source>
</evidence>
<keyword evidence="1" id="KW-0472">Membrane</keyword>
<name>A0A3N0E8P6_9ACTN</name>
<keyword evidence="1" id="KW-0812">Transmembrane</keyword>
<feature type="transmembrane region" description="Helical" evidence="1">
    <location>
        <begin position="138"/>
        <end position="162"/>
    </location>
</feature>
<evidence type="ECO:0000313" key="2">
    <source>
        <dbReference type="EMBL" id="RNL84216.1"/>
    </source>
</evidence>
<dbReference type="OrthoDB" id="3690421at2"/>
<evidence type="ECO:0000256" key="1">
    <source>
        <dbReference type="SAM" id="Phobius"/>
    </source>
</evidence>
<keyword evidence="1" id="KW-1133">Transmembrane helix</keyword>
<keyword evidence="3" id="KW-1185">Reference proteome</keyword>
<organism evidence="2 3">
    <name type="scientific">Halostreptopolyspora alba</name>
    <dbReference type="NCBI Taxonomy" id="2487137"/>
    <lineage>
        <taxon>Bacteria</taxon>
        <taxon>Bacillati</taxon>
        <taxon>Actinomycetota</taxon>
        <taxon>Actinomycetes</taxon>
        <taxon>Streptosporangiales</taxon>
        <taxon>Nocardiopsidaceae</taxon>
        <taxon>Halostreptopolyspora</taxon>
    </lineage>
</organism>
<reference evidence="2 3" key="1">
    <citation type="submission" date="2018-11" db="EMBL/GenBank/DDBJ databases">
        <title>The genome draft of YIM 96095.</title>
        <authorList>
            <person name="Tang S.-K."/>
            <person name="Chunyu W.-X."/>
            <person name="Feng Y.-Z."/>
        </authorList>
    </citation>
    <scope>NUCLEOTIDE SEQUENCE [LARGE SCALE GENOMIC DNA]</scope>
    <source>
        <strain evidence="2 3">YIM 96095</strain>
    </source>
</reference>
<comment type="caution">
    <text evidence="2">The sequence shown here is derived from an EMBL/GenBank/DDBJ whole genome shotgun (WGS) entry which is preliminary data.</text>
</comment>
<dbReference type="EMBL" id="RJMB01000012">
    <property type="protein sequence ID" value="RNL84216.1"/>
    <property type="molecule type" value="Genomic_DNA"/>
</dbReference>
<dbReference type="RefSeq" id="WP_123201710.1">
    <property type="nucleotide sequence ID" value="NZ_RJMB01000012.1"/>
</dbReference>
<dbReference type="Proteomes" id="UP000269198">
    <property type="component" value="Unassembled WGS sequence"/>
</dbReference>
<feature type="transmembrane region" description="Helical" evidence="1">
    <location>
        <begin position="20"/>
        <end position="40"/>
    </location>
</feature>
<feature type="transmembrane region" description="Helical" evidence="1">
    <location>
        <begin position="221"/>
        <end position="242"/>
    </location>
</feature>